<sequence length="164" mass="17763">MSLKPLPQRRRGAEDAQRNASAFAFPLRRLSLRLCASAVRLCLFVLAAIAVSPAPTLAGDGARTAKPVIEIANPGKCVAPAEEMRRNHMEMLKHQRDRTLRQGIRGEPASLNACIECHASKKTGSVLGGNENFCQSCHSYAAVKLDCWDCHQPKAGFKATGVKP</sequence>
<dbReference type="Proteomes" id="UP000031637">
    <property type="component" value="Chromosome"/>
</dbReference>
<dbReference type="STRING" id="1223802.SUTH_01435"/>
<dbReference type="HOGENOM" id="CLU_1618163_0_0_4"/>
<organism evidence="1 2">
    <name type="scientific">Sulfuritalea hydrogenivorans sk43H</name>
    <dbReference type="NCBI Taxonomy" id="1223802"/>
    <lineage>
        <taxon>Bacteria</taxon>
        <taxon>Pseudomonadati</taxon>
        <taxon>Pseudomonadota</taxon>
        <taxon>Betaproteobacteria</taxon>
        <taxon>Nitrosomonadales</taxon>
        <taxon>Sterolibacteriaceae</taxon>
        <taxon>Sulfuritalea</taxon>
    </lineage>
</organism>
<gene>
    <name evidence="1" type="primary">dsrJ</name>
    <name evidence="1" type="ORF">SUTH_01435</name>
</gene>
<evidence type="ECO:0000313" key="1">
    <source>
        <dbReference type="EMBL" id="BAO29234.1"/>
    </source>
</evidence>
<dbReference type="AlphaFoldDB" id="W0SDD2"/>
<proteinExistence type="predicted"/>
<dbReference type="SUPFAM" id="SSF48695">
    <property type="entry name" value="Multiheme cytochromes"/>
    <property type="match status" value="1"/>
</dbReference>
<keyword evidence="2" id="KW-1185">Reference proteome</keyword>
<protein>
    <submittedName>
        <fullName evidence="1">Uncharacterized protein</fullName>
    </submittedName>
</protein>
<reference evidence="1 2" key="1">
    <citation type="journal article" date="2014" name="Syst. Appl. Microbiol.">
        <title>Complete genomes of freshwater sulfur oxidizers Sulfuricella denitrificans skB26 and Sulfuritalea hydrogenivorans sk43H: genetic insights into the sulfur oxidation pathway of betaproteobacteria.</title>
        <authorList>
            <person name="Watanabe T."/>
            <person name="Kojima H."/>
            <person name="Fukui M."/>
        </authorList>
    </citation>
    <scope>NUCLEOTIDE SEQUENCE [LARGE SCALE GENOMIC DNA]</scope>
    <source>
        <strain evidence="1">DSM22779</strain>
    </source>
</reference>
<accession>W0SDD2</accession>
<evidence type="ECO:0000313" key="2">
    <source>
        <dbReference type="Proteomes" id="UP000031637"/>
    </source>
</evidence>
<dbReference type="Gene3D" id="3.90.10.10">
    <property type="entry name" value="Cytochrome C3"/>
    <property type="match status" value="1"/>
</dbReference>
<dbReference type="EMBL" id="AP012547">
    <property type="protein sequence ID" value="BAO29234.1"/>
    <property type="molecule type" value="Genomic_DNA"/>
</dbReference>
<dbReference type="KEGG" id="shd:SUTH_01435"/>
<name>W0SDD2_9PROT</name>
<dbReference type="InterPro" id="IPR036280">
    <property type="entry name" value="Multihaem_cyt_sf"/>
</dbReference>